<feature type="region of interest" description="Disordered" evidence="3">
    <location>
        <begin position="1085"/>
        <end position="1116"/>
    </location>
</feature>
<dbReference type="GO" id="GO:0005794">
    <property type="term" value="C:Golgi apparatus"/>
    <property type="evidence" value="ECO:0007669"/>
    <property type="project" value="TreeGrafter"/>
</dbReference>
<keyword evidence="2" id="KW-0072">Autophagy</keyword>
<feature type="region of interest" description="Disordered" evidence="3">
    <location>
        <begin position="848"/>
        <end position="1012"/>
    </location>
</feature>
<feature type="compositionally biased region" description="Polar residues" evidence="3">
    <location>
        <begin position="904"/>
        <end position="925"/>
    </location>
</feature>
<feature type="domain" description="FPL" evidence="4">
    <location>
        <begin position="49"/>
        <end position="198"/>
    </location>
</feature>
<evidence type="ECO:0000256" key="3">
    <source>
        <dbReference type="SAM" id="MobiDB-lite"/>
    </source>
</evidence>
<dbReference type="InterPro" id="IPR039272">
    <property type="entry name" value="CLEC16A/TT9"/>
</dbReference>
<dbReference type="GO" id="GO:0016197">
    <property type="term" value="P:endosomal transport"/>
    <property type="evidence" value="ECO:0007669"/>
    <property type="project" value="TreeGrafter"/>
</dbReference>
<dbReference type="InterPro" id="IPR019155">
    <property type="entry name" value="CLEC16A/TT9_N"/>
</dbReference>
<proteinExistence type="inferred from homology"/>
<evidence type="ECO:0000256" key="1">
    <source>
        <dbReference type="ARBA" id="ARBA00006441"/>
    </source>
</evidence>
<evidence type="ECO:0000259" key="5">
    <source>
        <dbReference type="Pfam" id="PF19439"/>
    </source>
</evidence>
<evidence type="ECO:0000259" key="4">
    <source>
        <dbReference type="Pfam" id="PF09758"/>
    </source>
</evidence>
<protein>
    <submittedName>
        <fullName evidence="6">Uncharacterized protein</fullName>
    </submittedName>
</protein>
<feature type="compositionally biased region" description="Polar residues" evidence="3">
    <location>
        <begin position="1091"/>
        <end position="1101"/>
    </location>
</feature>
<dbReference type="PANTHER" id="PTHR21481">
    <property type="entry name" value="PROTEIN CLEC16A"/>
    <property type="match status" value="1"/>
</dbReference>
<feature type="compositionally biased region" description="Low complexity" evidence="3">
    <location>
        <begin position="421"/>
        <end position="459"/>
    </location>
</feature>
<dbReference type="GO" id="GO:0007034">
    <property type="term" value="P:vacuolar transport"/>
    <property type="evidence" value="ECO:0007669"/>
    <property type="project" value="TreeGrafter"/>
</dbReference>
<dbReference type="Pfam" id="PF19439">
    <property type="entry name" value="CLEC16A_C"/>
    <property type="match status" value="1"/>
</dbReference>
<dbReference type="PANTHER" id="PTHR21481:SF0">
    <property type="entry name" value="PROTEIN CLEC16A"/>
    <property type="match status" value="1"/>
</dbReference>
<dbReference type="EMBL" id="GGFM01001794">
    <property type="protein sequence ID" value="MBW22545.1"/>
    <property type="molecule type" value="Transcribed_RNA"/>
</dbReference>
<feature type="region of interest" description="Disordered" evidence="3">
    <location>
        <begin position="413"/>
        <end position="466"/>
    </location>
</feature>
<name>A0A2M3Z214_9DIPT</name>
<accession>A0A2M3Z214</accession>
<dbReference type="Pfam" id="PF09758">
    <property type="entry name" value="FPL"/>
    <property type="match status" value="1"/>
</dbReference>
<feature type="compositionally biased region" description="Basic and acidic residues" evidence="3">
    <location>
        <begin position="965"/>
        <end position="988"/>
    </location>
</feature>
<comment type="similarity">
    <text evidence="1">Belongs to the CLEC16A/gop-1 family.</text>
</comment>
<dbReference type="InterPro" id="IPR045820">
    <property type="entry name" value="CLEC16A/TT9_C"/>
</dbReference>
<sequence>MFRSRSWFGGGWNRPKNRLSLDHLKYLYSVLERNTTVSESNRGLLVESLRSIAEILIWGDQNDSSVFDFFLEKNMLSYFLHIMRQKSGGSSFVCVQLLQTLNILFENIRNETSLYYLLSNNLVNSIIVHKFDFSDEDVMGYYILFLKTLSLKLNTHTIHFFYNEHTNDFPLYTEAIKFFNHPESMVRIAVRTITLNVYRVQNPNMLQFIRDKTAAPYFSNLVWFIGKHILELDTCVRNDIDHQSQHRLANLVAEHLDHLHYLNDILCLDIADLNAVLTEHLLHKLFVPLYIFSLTPSPPISMAVVTRNLAAVLNKVVDIDIKELNNPRVASVVALFLLSLVFLVITHRPLINALTWVILNADHTVFKEGAAQVLNAYIDNREVVALGFVQPVESLEEALESTVASSGVSYGVEQPAVPEAGPRSPKSNSSSSGTSGTSHSNSISSSSSSTTNEPPVSNSPSPPTLSEEIEKVNITDEEKEKLLLNAYRTPETNRPFLDMVLSSLECVENDYHALLALCLLYALANNKGVNAEWLEIVLNRSSPLNRTQYNVILIEKLLQIVNISSQPSCRIRLVTTELGLKLLAQIIGAGEDSSTVQEEYRLALNLARNQAMNVLKNFYKSEDIFLDLFEDEYNEMLKSTLNVEFLCNDSAILLPPTGTPLTGISFTRRLPCGEVEKARRAIRVFFLLRRMCQTITGEQESLLPLTNPAQCVQIENALDLNNSDLIACTVVMRDGTKYRRFLVMDILQLILVEPDSKRLGWGVAKFVGFLQDVEVNGDKEDSRSLHLTIHRGGATNNRTPILSAKFMFDDHIRCMAAKQRLTKGRSKARQKKMFQIAQLLEIPGQLSESSFPSLSTGGGSTGTGSSLRHGLSGGGRPGREHRPLFSTSNRVPGVAAALRRDSMPTGSVVSRVQMSASRSTEGESTGTRRKLVTGAARRDSSQPINVASGAMKSRENSRNRSGTPRSRESSPRIPRPRSEEIPLEDFRRSQNSSPVSRNSSNNPSRSHTPSRLTLEPMSLASGTVQIAGGSGNGNGGASNGNILTITLKDPSNSIAFPPTTVVGATVPASATVAVNAVPVTGTVLTTPPLEQSPTSEETSFIANEERQKKRGTVETV</sequence>
<organism evidence="6">
    <name type="scientific">Anopheles braziliensis</name>
    <dbReference type="NCBI Taxonomy" id="58242"/>
    <lineage>
        <taxon>Eukaryota</taxon>
        <taxon>Metazoa</taxon>
        <taxon>Ecdysozoa</taxon>
        <taxon>Arthropoda</taxon>
        <taxon>Hexapoda</taxon>
        <taxon>Insecta</taxon>
        <taxon>Pterygota</taxon>
        <taxon>Neoptera</taxon>
        <taxon>Endopterygota</taxon>
        <taxon>Diptera</taxon>
        <taxon>Nematocera</taxon>
        <taxon>Culicoidea</taxon>
        <taxon>Culicidae</taxon>
        <taxon>Anophelinae</taxon>
        <taxon>Anopheles</taxon>
    </lineage>
</organism>
<evidence type="ECO:0000313" key="6">
    <source>
        <dbReference type="EMBL" id="MBW22545.1"/>
    </source>
</evidence>
<evidence type="ECO:0000256" key="2">
    <source>
        <dbReference type="ARBA" id="ARBA00023006"/>
    </source>
</evidence>
<dbReference type="GO" id="GO:0005770">
    <property type="term" value="C:late endosome"/>
    <property type="evidence" value="ECO:0007669"/>
    <property type="project" value="TreeGrafter"/>
</dbReference>
<reference evidence="6" key="1">
    <citation type="submission" date="2018-01" db="EMBL/GenBank/DDBJ databases">
        <title>An insight into the sialome of Amazonian anophelines.</title>
        <authorList>
            <person name="Ribeiro J.M."/>
            <person name="Scarpassa V."/>
            <person name="Calvo E."/>
        </authorList>
    </citation>
    <scope>NUCLEOTIDE SEQUENCE</scope>
    <source>
        <tissue evidence="6">Salivary glands</tissue>
    </source>
</reference>
<dbReference type="GO" id="GO:1901096">
    <property type="term" value="P:regulation of autophagosome maturation"/>
    <property type="evidence" value="ECO:0007669"/>
    <property type="project" value="TreeGrafter"/>
</dbReference>
<dbReference type="GO" id="GO:0006914">
    <property type="term" value="P:autophagy"/>
    <property type="evidence" value="ECO:0007669"/>
    <property type="project" value="UniProtKB-KW"/>
</dbReference>
<dbReference type="AlphaFoldDB" id="A0A2M3Z214"/>
<feature type="domain" description="CLEC16A/TT9 C-terminal" evidence="5">
    <location>
        <begin position="246"/>
        <end position="959"/>
    </location>
</feature>
<feature type="compositionally biased region" description="Low complexity" evidence="3">
    <location>
        <begin position="989"/>
        <end position="1011"/>
    </location>
</feature>